<feature type="transmembrane region" description="Helical" evidence="1">
    <location>
        <begin position="97"/>
        <end position="125"/>
    </location>
</feature>
<keyword evidence="1" id="KW-0812">Transmembrane</keyword>
<feature type="transmembrane region" description="Helical" evidence="1">
    <location>
        <begin position="163"/>
        <end position="183"/>
    </location>
</feature>
<proteinExistence type="predicted"/>
<feature type="transmembrane region" description="Helical" evidence="1">
    <location>
        <begin position="58"/>
        <end position="76"/>
    </location>
</feature>
<feature type="transmembrane region" description="Helical" evidence="1">
    <location>
        <begin position="225"/>
        <end position="244"/>
    </location>
</feature>
<dbReference type="RefSeq" id="WP_031048804.1">
    <property type="nucleotide sequence ID" value="NZ_JBIVKX010000020.1"/>
</dbReference>
<feature type="transmembrane region" description="Helical" evidence="1">
    <location>
        <begin position="14"/>
        <end position="33"/>
    </location>
</feature>
<protein>
    <submittedName>
        <fullName evidence="2">Uncharacterized protein</fullName>
    </submittedName>
</protein>
<reference evidence="2 3" key="1">
    <citation type="submission" date="2015-10" db="EMBL/GenBank/DDBJ databases">
        <title>Draft genome sequence of Streptomyces pseudovenezuelae DSM 40212, type strain for the species Streptomyces pseudovenezuelae.</title>
        <authorList>
            <person name="Ruckert C."/>
            <person name="Winkler A."/>
            <person name="Kalinowski J."/>
            <person name="Kampfer P."/>
            <person name="Glaeser S."/>
        </authorList>
    </citation>
    <scope>NUCLEOTIDE SEQUENCE [LARGE SCALE GENOMIC DNA]</scope>
    <source>
        <strain evidence="2 3">DSM 40212</strain>
    </source>
</reference>
<sequence length="464" mass="49122">MNGRVLRIELRRSVARWAGVVVLVPSLMFLYLLHGDWWNGTTAWTAQWTPLAMRTRSLLFYLWPLVIGLGALQGLRDHRSTMSELLTSTPRPARHRAATLAGATAITLACAFASLVLVGGVQVLAHTGYTHLGWLPVSLVGVLFLVAGAVLGMGAARALPSPLTPPALAMAAFVFTALMHMSLGRTDTSTADGLTSSEPNRISLLSPTLDDVREAFVTLSAPVHVGQTIWLLGMAATGLALLVAATPRARLIALTPVLAGAVIALLVLPADARRMYVVDKAAAELVCDGPVCVTRTQQARLADLAGPGKEALRRLRGALGDQAPDSVRENTAVLPEGSTPRWSRGTVLFDFDDDIIATAKGEELTWALIAKGMVPGCTPVGWSGFGGDEYAQTVALGWVLGDLKPLGAASGRMRGEIEAETRPVWRELKALPRAGQLSRIRAMRAAALSCEGDPFDALSGGAAR</sequence>
<keyword evidence="1" id="KW-0472">Membrane</keyword>
<name>A0A101NCX0_9ACTN</name>
<dbReference type="OrthoDB" id="3416461at2"/>
<feature type="transmembrane region" description="Helical" evidence="1">
    <location>
        <begin position="131"/>
        <end position="151"/>
    </location>
</feature>
<evidence type="ECO:0000313" key="3">
    <source>
        <dbReference type="Proteomes" id="UP000053039"/>
    </source>
</evidence>
<feature type="transmembrane region" description="Helical" evidence="1">
    <location>
        <begin position="251"/>
        <end position="270"/>
    </location>
</feature>
<keyword evidence="1" id="KW-1133">Transmembrane helix</keyword>
<comment type="caution">
    <text evidence="2">The sequence shown here is derived from an EMBL/GenBank/DDBJ whole genome shotgun (WGS) entry which is preliminary data.</text>
</comment>
<accession>A0A101NCX0</accession>
<evidence type="ECO:0000313" key="2">
    <source>
        <dbReference type="EMBL" id="KUM90883.1"/>
    </source>
</evidence>
<dbReference type="Proteomes" id="UP000053039">
    <property type="component" value="Unassembled WGS sequence"/>
</dbReference>
<evidence type="ECO:0000256" key="1">
    <source>
        <dbReference type="SAM" id="Phobius"/>
    </source>
</evidence>
<dbReference type="AlphaFoldDB" id="A0A101NCX0"/>
<dbReference type="EMBL" id="LMWM01000003">
    <property type="protein sequence ID" value="KUM90883.1"/>
    <property type="molecule type" value="Genomic_DNA"/>
</dbReference>
<gene>
    <name evidence="2" type="ORF">AQI94_03620</name>
</gene>
<organism evidence="2 3">
    <name type="scientific">Streptomyces pseudovenezuelae</name>
    <dbReference type="NCBI Taxonomy" id="67350"/>
    <lineage>
        <taxon>Bacteria</taxon>
        <taxon>Bacillati</taxon>
        <taxon>Actinomycetota</taxon>
        <taxon>Actinomycetes</taxon>
        <taxon>Kitasatosporales</taxon>
        <taxon>Streptomycetaceae</taxon>
        <taxon>Streptomyces</taxon>
        <taxon>Streptomyces aurantiacus group</taxon>
    </lineage>
</organism>